<evidence type="ECO:0000313" key="3">
    <source>
        <dbReference type="EMBL" id="QFI54016.1"/>
    </source>
</evidence>
<protein>
    <submittedName>
        <fullName evidence="3">DUF1311 domain-containing protein</fullName>
    </submittedName>
</protein>
<dbReference type="EMBL" id="CP040449">
    <property type="protein sequence ID" value="QFI54016.1"/>
    <property type="molecule type" value="Genomic_DNA"/>
</dbReference>
<feature type="signal peptide" evidence="1">
    <location>
        <begin position="1"/>
        <end position="17"/>
    </location>
</feature>
<name>A0A5J6WSB0_9GAMM</name>
<dbReference type="RefSeq" id="WP_193003536.1">
    <property type="nucleotide sequence ID" value="NZ_CP040449.1"/>
</dbReference>
<organism evidence="3 4">
    <name type="scientific">Aeromonas simiae</name>
    <dbReference type="NCBI Taxonomy" id="218936"/>
    <lineage>
        <taxon>Bacteria</taxon>
        <taxon>Pseudomonadati</taxon>
        <taxon>Pseudomonadota</taxon>
        <taxon>Gammaproteobacteria</taxon>
        <taxon>Aeromonadales</taxon>
        <taxon>Aeromonadaceae</taxon>
        <taxon>Aeromonas</taxon>
    </lineage>
</organism>
<evidence type="ECO:0000313" key="4">
    <source>
        <dbReference type="Proteomes" id="UP000594034"/>
    </source>
</evidence>
<dbReference type="InterPro" id="IPR052755">
    <property type="entry name" value="Lysozyme_Inhibitor_LprI"/>
</dbReference>
<feature type="chain" id="PRO_5023941390" evidence="1">
    <location>
        <begin position="18"/>
        <end position="192"/>
    </location>
</feature>
<dbReference type="GO" id="GO:0005576">
    <property type="term" value="C:extracellular region"/>
    <property type="evidence" value="ECO:0007669"/>
    <property type="project" value="TreeGrafter"/>
</dbReference>
<dbReference type="Gene3D" id="1.20.1270.180">
    <property type="match status" value="1"/>
</dbReference>
<gene>
    <name evidence="3" type="ORF">FE240_04485</name>
</gene>
<proteinExistence type="predicted"/>
<dbReference type="AlphaFoldDB" id="A0A5J6WSB0"/>
<reference evidence="3 4" key="1">
    <citation type="submission" date="2019-05" db="EMBL/GenBank/DDBJ databases">
        <title>OXA-830, a novel chromosomally encoded expanded-spectrum class D beta-lactamase in Aeromonas simiae.</title>
        <authorList>
            <person name="Zhou W."/>
            <person name="Chen Q."/>
        </authorList>
    </citation>
    <scope>NUCLEOTIDE SEQUENCE [LARGE SCALE GENOMIC DNA]</scope>
    <source>
        <strain evidence="3 4">A6</strain>
    </source>
</reference>
<evidence type="ECO:0000259" key="2">
    <source>
        <dbReference type="Pfam" id="PF07007"/>
    </source>
</evidence>
<dbReference type="InterPro" id="IPR009739">
    <property type="entry name" value="LprI-like_N"/>
</dbReference>
<dbReference type="KEGG" id="asim:FE240_04485"/>
<keyword evidence="4" id="KW-1185">Reference proteome</keyword>
<feature type="domain" description="Lysozyme inhibitor LprI-like N-terminal" evidence="2">
    <location>
        <begin position="23"/>
        <end position="101"/>
    </location>
</feature>
<accession>A0A5J6WSB0</accession>
<dbReference type="Pfam" id="PF07007">
    <property type="entry name" value="LprI"/>
    <property type="match status" value="1"/>
</dbReference>
<dbReference type="PANTHER" id="PTHR37549:SF1">
    <property type="entry name" value="LIPOPROTEIN LPRI"/>
    <property type="match status" value="1"/>
</dbReference>
<dbReference type="Proteomes" id="UP000594034">
    <property type="component" value="Chromosome"/>
</dbReference>
<keyword evidence="1" id="KW-0732">Signal</keyword>
<dbReference type="PANTHER" id="PTHR37549">
    <property type="entry name" value="LIPOPROTEIN LPRI"/>
    <property type="match status" value="1"/>
</dbReference>
<sequence>MRLFMLLLLGLPLLADAAPAFDCAKAEGTVEQLICHDPSLAALDRELAERYPKAIAHFPEREQRQERAIQRGWIKGRNECWKSSDVRACIEQSYRMRITELQIKGGQLEVPAPTYYQCGAALRLEVYFYQSGKLPAAVLNLTEGDDMQQTLAYGERQADATRYTGRNTHLLVQGSRVTLERYGKPSLTCQPG</sequence>
<evidence type="ECO:0000256" key="1">
    <source>
        <dbReference type="SAM" id="SignalP"/>
    </source>
</evidence>